<proteinExistence type="predicted"/>
<feature type="region of interest" description="Disordered" evidence="1">
    <location>
        <begin position="247"/>
        <end position="272"/>
    </location>
</feature>
<sequence>MRRDPARFLETETKTEPDRMRCDLVPVDRVGWGEVVMRWGSRRVKGGRVVPEKCGSGRPFRLGGARLLWGFKLMKMKFVADDGGHAMGDGRRTATRVSGWIAAVAGCLGARVGRLGRPGDQERGLRGWPVDQLPACLPHRGITAIHPPTDLLARGTMGSTGEGDLQRREAEQTNSAQSAVTPVAHWPVVTQSDASHGNFQWMDALSEQWSGGTACAAMAGKLPIRPPPPPTLTHSGLPGHLKVTHLKGGSHPRAAQGRLKGGPGTANAVARD</sequence>
<organism evidence="2 3">
    <name type="scientific">Verticillium dahliae (strain VdLs.17 / ATCC MYA-4575 / FGSC 10137)</name>
    <name type="common">Verticillium wilt</name>
    <dbReference type="NCBI Taxonomy" id="498257"/>
    <lineage>
        <taxon>Eukaryota</taxon>
        <taxon>Fungi</taxon>
        <taxon>Dikarya</taxon>
        <taxon>Ascomycota</taxon>
        <taxon>Pezizomycotina</taxon>
        <taxon>Sordariomycetes</taxon>
        <taxon>Hypocreomycetidae</taxon>
        <taxon>Glomerellales</taxon>
        <taxon>Plectosphaerellaceae</taxon>
        <taxon>Verticillium</taxon>
    </lineage>
</organism>
<dbReference type="HOGENOM" id="CLU_1023787_0_0_1"/>
<dbReference type="EMBL" id="DS572698">
    <property type="protein sequence ID" value="EGY21055.1"/>
    <property type="molecule type" value="Genomic_DNA"/>
</dbReference>
<evidence type="ECO:0000313" key="3">
    <source>
        <dbReference type="Proteomes" id="UP000001611"/>
    </source>
</evidence>
<dbReference type="AlphaFoldDB" id="G2WY97"/>
<gene>
    <name evidence="2" type="ORF">VDAG_02579</name>
</gene>
<name>G2WY97_VERDV</name>
<evidence type="ECO:0000313" key="2">
    <source>
        <dbReference type="EMBL" id="EGY21055.1"/>
    </source>
</evidence>
<feature type="region of interest" description="Disordered" evidence="1">
    <location>
        <begin position="152"/>
        <end position="180"/>
    </location>
</feature>
<evidence type="ECO:0000256" key="1">
    <source>
        <dbReference type="SAM" id="MobiDB-lite"/>
    </source>
</evidence>
<dbReference type="RefSeq" id="XP_009651527.1">
    <property type="nucleotide sequence ID" value="XM_009653232.1"/>
</dbReference>
<dbReference type="InParanoid" id="G2WY97"/>
<protein>
    <submittedName>
        <fullName evidence="2">Uncharacterized protein</fullName>
    </submittedName>
</protein>
<keyword evidence="3" id="KW-1185">Reference proteome</keyword>
<reference evidence="2 3" key="1">
    <citation type="submission" date="2008-03" db="EMBL/GenBank/DDBJ databases">
        <title>The Genome Sequence of Verticillium dahliae VdLs.17.</title>
        <authorList>
            <consortium name="The Broad Institute Genome Sequencing Platform"/>
            <person name="Ma L.-J.J."/>
            <person name="Klosterman S.J."/>
            <person name="Subbarao K."/>
            <person name="Dobinson K."/>
            <person name="Veronese P."/>
            <person name="Kang S."/>
            <person name="Gold S.E."/>
            <person name="Young S."/>
            <person name="Jaffe D."/>
            <person name="Gnerre S."/>
            <person name="Berlin A."/>
            <person name="Heiman D."/>
            <person name="Hepburn T."/>
            <person name="Sykes S."/>
            <person name="Alvarado L."/>
            <person name="Kodira C.D."/>
            <person name="Lander E."/>
            <person name="Galagan J."/>
            <person name="Nusbaum C."/>
            <person name="Birren B."/>
        </authorList>
    </citation>
    <scope>NUCLEOTIDE SEQUENCE [LARGE SCALE GENOMIC DNA]</scope>
    <source>
        <strain evidence="3">VdLs.17 / ATCC MYA-4575 / FGSC 10137</strain>
    </source>
</reference>
<dbReference type="GeneID" id="20704042"/>
<accession>G2WY97</accession>
<dbReference type="Proteomes" id="UP000001611">
    <property type="component" value="Chromosome 3"/>
</dbReference>
<dbReference type="KEGG" id="vda:VDAG_02579"/>